<sequence length="151" mass="15939">MVLLGLCPQTVQSRRVEKSWVYPVSPFAFLLCCLGCFANECSSFSVSPVPPEFIQGSGSTSNVSISLQGSLTLTCEATGIPLPTVTWSWNGSPVTSSEHTHVLSGQGQGKDAVRDECFGNTFCPNSDGFKHGGAPALQEHCWDGLMPGSGP</sequence>
<feature type="domain" description="Ig-like" evidence="1">
    <location>
        <begin position="51"/>
        <end position="123"/>
    </location>
</feature>
<dbReference type="InterPro" id="IPR007110">
    <property type="entry name" value="Ig-like_dom"/>
</dbReference>
<dbReference type="InterPro" id="IPR013783">
    <property type="entry name" value="Ig-like_fold"/>
</dbReference>
<dbReference type="InterPro" id="IPR036179">
    <property type="entry name" value="Ig-like_dom_sf"/>
</dbReference>
<dbReference type="AlphaFoldDB" id="A0A8C8B2G6"/>
<dbReference type="Proteomes" id="UP000694552">
    <property type="component" value="Unplaced"/>
</dbReference>
<accession>A0A8C8B2G6</accession>
<evidence type="ECO:0000313" key="3">
    <source>
        <dbReference type="Proteomes" id="UP000694552"/>
    </source>
</evidence>
<dbReference type="Gene3D" id="2.60.40.10">
    <property type="entry name" value="Immunoglobulins"/>
    <property type="match status" value="1"/>
</dbReference>
<dbReference type="PROSITE" id="PS50835">
    <property type="entry name" value="IG_LIKE"/>
    <property type="match status" value="1"/>
</dbReference>
<reference evidence="2" key="1">
    <citation type="submission" date="2025-08" db="UniProtKB">
        <authorList>
            <consortium name="Ensembl"/>
        </authorList>
    </citation>
    <scope>IDENTIFICATION</scope>
</reference>
<organism evidence="2 3">
    <name type="scientific">Otus sunia</name>
    <name type="common">Oriental scops-owl</name>
    <dbReference type="NCBI Taxonomy" id="257818"/>
    <lineage>
        <taxon>Eukaryota</taxon>
        <taxon>Metazoa</taxon>
        <taxon>Chordata</taxon>
        <taxon>Craniata</taxon>
        <taxon>Vertebrata</taxon>
        <taxon>Euteleostomi</taxon>
        <taxon>Archelosauria</taxon>
        <taxon>Archosauria</taxon>
        <taxon>Dinosauria</taxon>
        <taxon>Saurischia</taxon>
        <taxon>Theropoda</taxon>
        <taxon>Coelurosauria</taxon>
        <taxon>Aves</taxon>
        <taxon>Neognathae</taxon>
        <taxon>Neoaves</taxon>
        <taxon>Telluraves</taxon>
        <taxon>Strigiformes</taxon>
        <taxon>Strigidae</taxon>
        <taxon>Otus</taxon>
    </lineage>
</organism>
<name>A0A8C8B2G6_9STRI</name>
<dbReference type="Ensembl" id="ENSOSUT00000015085.1">
    <property type="protein sequence ID" value="ENSOSUP00000014597.1"/>
    <property type="gene ID" value="ENSOSUG00000010414.1"/>
</dbReference>
<proteinExistence type="predicted"/>
<reference evidence="2" key="2">
    <citation type="submission" date="2025-09" db="UniProtKB">
        <authorList>
            <consortium name="Ensembl"/>
        </authorList>
    </citation>
    <scope>IDENTIFICATION</scope>
</reference>
<keyword evidence="3" id="KW-1185">Reference proteome</keyword>
<evidence type="ECO:0000259" key="1">
    <source>
        <dbReference type="PROSITE" id="PS50835"/>
    </source>
</evidence>
<dbReference type="Pfam" id="PF13927">
    <property type="entry name" value="Ig_3"/>
    <property type="match status" value="1"/>
</dbReference>
<evidence type="ECO:0000313" key="2">
    <source>
        <dbReference type="Ensembl" id="ENSOSUP00000014597.1"/>
    </source>
</evidence>
<protein>
    <recommendedName>
        <fullName evidence="1">Ig-like domain-containing protein</fullName>
    </recommendedName>
</protein>
<dbReference type="SUPFAM" id="SSF48726">
    <property type="entry name" value="Immunoglobulin"/>
    <property type="match status" value="1"/>
</dbReference>